<evidence type="ECO:0000256" key="4">
    <source>
        <dbReference type="ARBA" id="ARBA00022555"/>
    </source>
</evidence>
<dbReference type="SMART" id="SM00981">
    <property type="entry name" value="THUMP"/>
    <property type="match status" value="1"/>
</dbReference>
<evidence type="ECO:0000256" key="20">
    <source>
        <dbReference type="SAM" id="Coils"/>
    </source>
</evidence>
<evidence type="ECO:0000313" key="22">
    <source>
        <dbReference type="EMBL" id="QUI23870.1"/>
    </source>
</evidence>
<dbReference type="GO" id="GO:0002937">
    <property type="term" value="P:tRNA 4-thiouridine biosynthesis"/>
    <property type="evidence" value="ECO:0007669"/>
    <property type="project" value="TreeGrafter"/>
</dbReference>
<gene>
    <name evidence="19 22" type="primary">thiI</name>
    <name evidence="22" type="ORF">HZI73_16915</name>
</gene>
<feature type="binding site" evidence="19">
    <location>
        <position position="291"/>
    </location>
    <ligand>
        <name>ATP</name>
        <dbReference type="ChEBI" id="CHEBI:30616"/>
    </ligand>
</feature>
<evidence type="ECO:0000256" key="3">
    <source>
        <dbReference type="ARBA" id="ARBA00022490"/>
    </source>
</evidence>
<dbReference type="AlphaFoldDB" id="A0A8J8MLC6"/>
<keyword evidence="23" id="KW-1185">Reference proteome</keyword>
<dbReference type="InterPro" id="IPR004114">
    <property type="entry name" value="THUMP_dom"/>
</dbReference>
<keyword evidence="8 19" id="KW-0694">RNA-binding</keyword>
<dbReference type="InterPro" id="IPR003720">
    <property type="entry name" value="tRNA_STrfase"/>
</dbReference>
<evidence type="ECO:0000256" key="7">
    <source>
        <dbReference type="ARBA" id="ARBA00022840"/>
    </source>
</evidence>
<dbReference type="GO" id="GO:0004810">
    <property type="term" value="F:CCA tRNA nucleotidyltransferase activity"/>
    <property type="evidence" value="ECO:0007669"/>
    <property type="project" value="InterPro"/>
</dbReference>
<dbReference type="GO" id="GO:0005829">
    <property type="term" value="C:cytosol"/>
    <property type="evidence" value="ECO:0007669"/>
    <property type="project" value="TreeGrafter"/>
</dbReference>
<dbReference type="RefSeq" id="WP_212694559.1">
    <property type="nucleotide sequence ID" value="NZ_CP058649.1"/>
</dbReference>
<evidence type="ECO:0000256" key="15">
    <source>
        <dbReference type="ARBA" id="ARBA00071867"/>
    </source>
</evidence>
<dbReference type="InterPro" id="IPR054173">
    <property type="entry name" value="ThiI_fer"/>
</dbReference>
<keyword evidence="6 19" id="KW-0547">Nucleotide-binding</keyword>
<dbReference type="FunFam" id="3.40.50.620:FF:000053">
    <property type="entry name" value="Probable tRNA sulfurtransferase"/>
    <property type="match status" value="1"/>
</dbReference>
<keyword evidence="4 19" id="KW-0820">tRNA-binding</keyword>
<evidence type="ECO:0000256" key="12">
    <source>
        <dbReference type="ARBA" id="ARBA00058382"/>
    </source>
</evidence>
<dbReference type="GO" id="GO:0140741">
    <property type="term" value="F:tRNA-uracil-4 sulfurtransferase activity"/>
    <property type="evidence" value="ECO:0007669"/>
    <property type="project" value="UniProtKB-EC"/>
</dbReference>
<dbReference type="GO" id="GO:0052837">
    <property type="term" value="P:thiazole biosynthetic process"/>
    <property type="evidence" value="ECO:0007669"/>
    <property type="project" value="TreeGrafter"/>
</dbReference>
<dbReference type="EMBL" id="CP058649">
    <property type="protein sequence ID" value="QUI23870.1"/>
    <property type="molecule type" value="Genomic_DNA"/>
</dbReference>
<evidence type="ECO:0000256" key="1">
    <source>
        <dbReference type="ARBA" id="ARBA00004496"/>
    </source>
</evidence>
<dbReference type="SUPFAM" id="SSF52402">
    <property type="entry name" value="Adenine nucleotide alpha hydrolases-like"/>
    <property type="match status" value="1"/>
</dbReference>
<dbReference type="SUPFAM" id="SSF143437">
    <property type="entry name" value="THUMP domain-like"/>
    <property type="match status" value="1"/>
</dbReference>
<sequence length="400" mass="45515">MGNTKKAFLVKYGEIALKGKNRYIFENILSDHIRRTLKPCGDFRVSKEQGRIFIEPFEDYDEEEVLDRLSRIFGIIGICPVVVLEDMDFERVKEATLSHMKEVYHDFNFTFKVESRRADKRYPLNSMEIACEVGAYLLDHLPDLTVDVRKPSIKVWVEIRGRAYIYSKIIKGPGGMPVGSNGKAMLMLSGGIDSPVAGYLIAKRGVKLDAIYYHSHPYTSERAKQKVVDLAKIVSRYSGNINLNVVPFTDIQLYIYEQCPHEQLTIIMRRIMMIIAERVAEKTGALALVTGESIGQVASQTIQSLTTTNAVCHMPVFRPLIGFDKQDIVDISERIGTYETSILPYEDCCTIFVAKHPVTKPTLKSIIRSEKRLEKIEEMMEEAINGIELIKVRPDQHTEE</sequence>
<evidence type="ECO:0000256" key="5">
    <source>
        <dbReference type="ARBA" id="ARBA00022679"/>
    </source>
</evidence>
<organism evidence="22 23">
    <name type="scientific">Vallitalea pronyensis</name>
    <dbReference type="NCBI Taxonomy" id="1348613"/>
    <lineage>
        <taxon>Bacteria</taxon>
        <taxon>Bacillati</taxon>
        <taxon>Bacillota</taxon>
        <taxon>Clostridia</taxon>
        <taxon>Lachnospirales</taxon>
        <taxon>Vallitaleaceae</taxon>
        <taxon>Vallitalea</taxon>
    </lineage>
</organism>
<dbReference type="InterPro" id="IPR020536">
    <property type="entry name" value="ThiI_AANH"/>
</dbReference>
<dbReference type="PROSITE" id="PS51165">
    <property type="entry name" value="THUMP"/>
    <property type="match status" value="1"/>
</dbReference>
<dbReference type="UniPathway" id="UPA00060"/>
<evidence type="ECO:0000256" key="18">
    <source>
        <dbReference type="ARBA" id="ARBA00080570"/>
    </source>
</evidence>
<comment type="function">
    <text evidence="12 19">Catalyzes the ATP-dependent transfer of a sulfur to tRNA to produce 4-thiouridine in position 8 of tRNAs, which functions as a near-UV photosensor. Also catalyzes the transfer of sulfur to the sulfur carrier protein ThiS, forming ThiS-thiocarboxylate. This is a step in the synthesis of thiazole, in the thiamine biosynthesis pathway. The sulfur is donated as persulfide by IscS.</text>
</comment>
<evidence type="ECO:0000256" key="14">
    <source>
        <dbReference type="ARBA" id="ARBA00066827"/>
    </source>
</evidence>
<keyword evidence="5 19" id="KW-0808">Transferase</keyword>
<keyword evidence="7 19" id="KW-0067">ATP-binding</keyword>
<dbReference type="GO" id="GO:0009229">
    <property type="term" value="P:thiamine diphosphate biosynthetic process"/>
    <property type="evidence" value="ECO:0007669"/>
    <property type="project" value="UniProtKB-UniRule"/>
</dbReference>
<dbReference type="Pfam" id="PF02568">
    <property type="entry name" value="ThiI"/>
    <property type="match status" value="1"/>
</dbReference>
<evidence type="ECO:0000256" key="17">
    <source>
        <dbReference type="ARBA" id="ARBA00077849"/>
    </source>
</evidence>
<feature type="binding site" evidence="19">
    <location>
        <begin position="212"/>
        <end position="213"/>
    </location>
    <ligand>
        <name>ATP</name>
        <dbReference type="ChEBI" id="CHEBI:30616"/>
    </ligand>
</feature>
<feature type="binding site" evidence="19">
    <location>
        <position position="269"/>
    </location>
    <ligand>
        <name>ATP</name>
        <dbReference type="ChEBI" id="CHEBI:30616"/>
    </ligand>
</feature>
<comment type="catalytic activity">
    <reaction evidence="10 19">
        <text>[ThiI sulfur-carrier protein]-S-sulfanyl-L-cysteine + a uridine in tRNA + 2 reduced [2Fe-2S]-[ferredoxin] + ATP + H(+) = [ThiI sulfur-carrier protein]-L-cysteine + a 4-thiouridine in tRNA + 2 oxidized [2Fe-2S]-[ferredoxin] + AMP + diphosphate</text>
        <dbReference type="Rhea" id="RHEA:24176"/>
        <dbReference type="Rhea" id="RHEA-COMP:10000"/>
        <dbReference type="Rhea" id="RHEA-COMP:10001"/>
        <dbReference type="Rhea" id="RHEA-COMP:13337"/>
        <dbReference type="Rhea" id="RHEA-COMP:13338"/>
        <dbReference type="Rhea" id="RHEA-COMP:13339"/>
        <dbReference type="Rhea" id="RHEA-COMP:13340"/>
        <dbReference type="ChEBI" id="CHEBI:15378"/>
        <dbReference type="ChEBI" id="CHEBI:29950"/>
        <dbReference type="ChEBI" id="CHEBI:30616"/>
        <dbReference type="ChEBI" id="CHEBI:33019"/>
        <dbReference type="ChEBI" id="CHEBI:33737"/>
        <dbReference type="ChEBI" id="CHEBI:33738"/>
        <dbReference type="ChEBI" id="CHEBI:61963"/>
        <dbReference type="ChEBI" id="CHEBI:65315"/>
        <dbReference type="ChEBI" id="CHEBI:136798"/>
        <dbReference type="ChEBI" id="CHEBI:456215"/>
        <dbReference type="EC" id="2.8.1.4"/>
    </reaction>
</comment>
<dbReference type="KEGG" id="vpy:HZI73_16915"/>
<evidence type="ECO:0000256" key="13">
    <source>
        <dbReference type="ARBA" id="ARBA00061472"/>
    </source>
</evidence>
<evidence type="ECO:0000256" key="6">
    <source>
        <dbReference type="ARBA" id="ARBA00022741"/>
    </source>
</evidence>
<evidence type="ECO:0000256" key="8">
    <source>
        <dbReference type="ARBA" id="ARBA00022884"/>
    </source>
</evidence>
<dbReference type="Gene3D" id="3.30.2130.30">
    <property type="match status" value="1"/>
</dbReference>
<proteinExistence type="inferred from homology"/>
<dbReference type="InterPro" id="IPR050102">
    <property type="entry name" value="tRNA_sulfurtransferase_ThiI"/>
</dbReference>
<dbReference type="Proteomes" id="UP000683246">
    <property type="component" value="Chromosome"/>
</dbReference>
<evidence type="ECO:0000313" key="23">
    <source>
        <dbReference type="Proteomes" id="UP000683246"/>
    </source>
</evidence>
<evidence type="ECO:0000256" key="19">
    <source>
        <dbReference type="HAMAP-Rule" id="MF_00021"/>
    </source>
</evidence>
<dbReference type="PANTHER" id="PTHR43209:SF1">
    <property type="entry name" value="TRNA SULFURTRANSFERASE"/>
    <property type="match status" value="1"/>
</dbReference>
<dbReference type="InterPro" id="IPR014729">
    <property type="entry name" value="Rossmann-like_a/b/a_fold"/>
</dbReference>
<evidence type="ECO:0000256" key="10">
    <source>
        <dbReference type="ARBA" id="ARBA00050570"/>
    </source>
</evidence>
<dbReference type="NCBIfam" id="TIGR00342">
    <property type="entry name" value="tRNA uracil 4-sulfurtransferase ThiI"/>
    <property type="match status" value="1"/>
</dbReference>
<dbReference type="GO" id="GO:0009228">
    <property type="term" value="P:thiamine biosynthetic process"/>
    <property type="evidence" value="ECO:0007669"/>
    <property type="project" value="UniProtKB-KW"/>
</dbReference>
<dbReference type="Gene3D" id="3.40.50.620">
    <property type="entry name" value="HUPs"/>
    <property type="match status" value="1"/>
</dbReference>
<dbReference type="InterPro" id="IPR049962">
    <property type="entry name" value="THUMP_ThiI"/>
</dbReference>
<dbReference type="Pfam" id="PF02926">
    <property type="entry name" value="THUMP"/>
    <property type="match status" value="1"/>
</dbReference>
<feature type="binding site" evidence="19">
    <location>
        <begin position="187"/>
        <end position="188"/>
    </location>
    <ligand>
        <name>ATP</name>
        <dbReference type="ChEBI" id="CHEBI:30616"/>
    </ligand>
</feature>
<comment type="similarity">
    <text evidence="13 19">Belongs to the ThiI family.</text>
</comment>
<dbReference type="EC" id="2.8.1.4" evidence="14 19"/>
<dbReference type="Pfam" id="PF22025">
    <property type="entry name" value="ThiI_fer"/>
    <property type="match status" value="1"/>
</dbReference>
<evidence type="ECO:0000259" key="21">
    <source>
        <dbReference type="PROSITE" id="PS51165"/>
    </source>
</evidence>
<feature type="domain" description="THUMP" evidence="21">
    <location>
        <begin position="63"/>
        <end position="170"/>
    </location>
</feature>
<name>A0A8J8MLC6_9FIRM</name>
<dbReference type="GO" id="GO:0005524">
    <property type="term" value="F:ATP binding"/>
    <property type="evidence" value="ECO:0007669"/>
    <property type="project" value="UniProtKB-UniRule"/>
</dbReference>
<dbReference type="HAMAP" id="MF_00021">
    <property type="entry name" value="ThiI"/>
    <property type="match status" value="1"/>
</dbReference>
<dbReference type="GO" id="GO:0000049">
    <property type="term" value="F:tRNA binding"/>
    <property type="evidence" value="ECO:0007669"/>
    <property type="project" value="UniProtKB-UniRule"/>
</dbReference>
<comment type="subcellular location">
    <subcellularLocation>
        <location evidence="1 19">Cytoplasm</location>
    </subcellularLocation>
</comment>
<feature type="binding site" evidence="19">
    <location>
        <position position="300"/>
    </location>
    <ligand>
        <name>ATP</name>
        <dbReference type="ChEBI" id="CHEBI:30616"/>
    </ligand>
</feature>
<protein>
    <recommendedName>
        <fullName evidence="15 19">Probable tRNA sulfurtransferase</fullName>
        <ecNumber evidence="14 19">2.8.1.4</ecNumber>
    </recommendedName>
    <alternativeName>
        <fullName evidence="16 19">Sulfur carrier protein ThiS sulfurtransferase</fullName>
    </alternativeName>
    <alternativeName>
        <fullName evidence="17 19">Thiamine biosynthesis protein ThiI</fullName>
    </alternativeName>
    <alternativeName>
        <fullName evidence="18 19">tRNA 4-thiouridine synthase</fullName>
    </alternativeName>
</protein>
<dbReference type="CDD" id="cd11716">
    <property type="entry name" value="THUMP_ThiI"/>
    <property type="match status" value="1"/>
</dbReference>
<reference evidence="22" key="1">
    <citation type="submission" date="2020-07" db="EMBL/GenBank/DDBJ databases">
        <title>Vallitalea pronyensis genome.</title>
        <authorList>
            <person name="Postec A."/>
        </authorList>
    </citation>
    <scope>NUCLEOTIDE SEQUENCE</scope>
    <source>
        <strain evidence="22">FatNI3</strain>
    </source>
</reference>
<comment type="catalytic activity">
    <reaction evidence="11 19">
        <text>[ThiS sulfur-carrier protein]-C-terminal Gly-Gly-AMP + S-sulfanyl-L-cysteinyl-[cysteine desulfurase] + AH2 = [ThiS sulfur-carrier protein]-C-terminal-Gly-aminoethanethioate + L-cysteinyl-[cysteine desulfurase] + A + AMP + 2 H(+)</text>
        <dbReference type="Rhea" id="RHEA:43340"/>
        <dbReference type="Rhea" id="RHEA-COMP:12157"/>
        <dbReference type="Rhea" id="RHEA-COMP:12158"/>
        <dbReference type="Rhea" id="RHEA-COMP:12910"/>
        <dbReference type="Rhea" id="RHEA-COMP:19908"/>
        <dbReference type="ChEBI" id="CHEBI:13193"/>
        <dbReference type="ChEBI" id="CHEBI:15378"/>
        <dbReference type="ChEBI" id="CHEBI:17499"/>
        <dbReference type="ChEBI" id="CHEBI:29950"/>
        <dbReference type="ChEBI" id="CHEBI:61963"/>
        <dbReference type="ChEBI" id="CHEBI:90618"/>
        <dbReference type="ChEBI" id="CHEBI:232372"/>
        <dbReference type="ChEBI" id="CHEBI:456215"/>
    </reaction>
</comment>
<keyword evidence="3 19" id="KW-0963">Cytoplasm</keyword>
<dbReference type="CDD" id="cd01712">
    <property type="entry name" value="PPase_ThiI"/>
    <property type="match status" value="1"/>
</dbReference>
<keyword evidence="9 19" id="KW-0784">Thiamine biosynthesis</keyword>
<evidence type="ECO:0000256" key="9">
    <source>
        <dbReference type="ARBA" id="ARBA00022977"/>
    </source>
</evidence>
<evidence type="ECO:0000256" key="2">
    <source>
        <dbReference type="ARBA" id="ARBA00004948"/>
    </source>
</evidence>
<feature type="coiled-coil region" evidence="20">
    <location>
        <begin position="366"/>
        <end position="393"/>
    </location>
</feature>
<dbReference type="PANTHER" id="PTHR43209">
    <property type="entry name" value="TRNA SULFURTRANSFERASE"/>
    <property type="match status" value="1"/>
</dbReference>
<accession>A0A8J8MLC6</accession>
<comment type="pathway">
    <text evidence="2 19">Cofactor biosynthesis; thiamine diphosphate biosynthesis.</text>
</comment>
<evidence type="ECO:0000256" key="11">
    <source>
        <dbReference type="ARBA" id="ARBA00052330"/>
    </source>
</evidence>
<evidence type="ECO:0000256" key="16">
    <source>
        <dbReference type="ARBA" id="ARBA00075337"/>
    </source>
</evidence>
<keyword evidence="20" id="KW-0175">Coiled coil</keyword>
<dbReference type="InterPro" id="IPR049961">
    <property type="entry name" value="ThiI_N"/>
</dbReference>